<gene>
    <name evidence="1" type="ORF">EQU24_00880</name>
</gene>
<dbReference type="EMBL" id="CP035467">
    <property type="protein sequence ID" value="QCW80968.1"/>
    <property type="molecule type" value="Genomic_DNA"/>
</dbReference>
<keyword evidence="2" id="KW-1185">Reference proteome</keyword>
<dbReference type="Proteomes" id="UP000305881">
    <property type="component" value="Chromosome"/>
</dbReference>
<sequence length="73" mass="8434">MSGKNSLAQRKSAHPSAGSQEMDFYAFKINILTRCKNTKKYVKQRLFHSNAMRPKGAYFAQDERIYFSPAKQD</sequence>
<organism evidence="1 2">
    <name type="scientific">Methylotuvimicrobium buryatense</name>
    <name type="common">Methylomicrobium buryatense</name>
    <dbReference type="NCBI Taxonomy" id="95641"/>
    <lineage>
        <taxon>Bacteria</taxon>
        <taxon>Pseudomonadati</taxon>
        <taxon>Pseudomonadota</taxon>
        <taxon>Gammaproteobacteria</taxon>
        <taxon>Methylococcales</taxon>
        <taxon>Methylococcaceae</taxon>
        <taxon>Methylotuvimicrobium</taxon>
    </lineage>
</organism>
<dbReference type="OrthoDB" id="10013109at2"/>
<evidence type="ECO:0000313" key="1">
    <source>
        <dbReference type="EMBL" id="QCW80968.1"/>
    </source>
</evidence>
<protein>
    <submittedName>
        <fullName evidence="1">Uncharacterized protein</fullName>
    </submittedName>
</protein>
<evidence type="ECO:0000313" key="2">
    <source>
        <dbReference type="Proteomes" id="UP000305881"/>
    </source>
</evidence>
<reference evidence="2" key="1">
    <citation type="journal article" date="2019" name="J. Bacteriol.">
        <title>A Mutagenic Screen Identifies a TonB-Dependent Receptor Required for the Lanthanide Metal Switch in the Type I Methanotroph 'Methylotuvimicrobium buryatense' 5GB1C.</title>
        <authorList>
            <person name="Groom J.D."/>
            <person name="Ford S.M."/>
            <person name="Pesesky M.W."/>
            <person name="Lidstrom M.E."/>
        </authorList>
    </citation>
    <scope>NUCLEOTIDE SEQUENCE [LARGE SCALE GENOMIC DNA]</scope>
    <source>
        <strain evidence="2">5GB1C</strain>
    </source>
</reference>
<dbReference type="RefSeq" id="WP_017841320.1">
    <property type="nucleotide sequence ID" value="NZ_CP035467.1"/>
</dbReference>
<dbReference type="AlphaFoldDB" id="A0A4P9UIU9"/>
<accession>A0A4P9UIU9</accession>
<name>A0A4P9UIU9_METBY</name>
<proteinExistence type="predicted"/>
<dbReference type="KEGG" id="mbur:EQU24_00880"/>